<accession>A0A0F9FM17</accession>
<name>A0A0F9FM17_9ZZZZ</name>
<proteinExistence type="predicted"/>
<comment type="caution">
    <text evidence="2">The sequence shown here is derived from an EMBL/GenBank/DDBJ whole genome shotgun (WGS) entry which is preliminary data.</text>
</comment>
<reference evidence="2" key="1">
    <citation type="journal article" date="2015" name="Nature">
        <title>Complex archaea that bridge the gap between prokaryotes and eukaryotes.</title>
        <authorList>
            <person name="Spang A."/>
            <person name="Saw J.H."/>
            <person name="Jorgensen S.L."/>
            <person name="Zaremba-Niedzwiedzka K."/>
            <person name="Martijn J."/>
            <person name="Lind A.E."/>
            <person name="van Eijk R."/>
            <person name="Schleper C."/>
            <person name="Guy L."/>
            <person name="Ettema T.J."/>
        </authorList>
    </citation>
    <scope>NUCLEOTIDE SEQUENCE</scope>
</reference>
<keyword evidence="1" id="KW-0812">Transmembrane</keyword>
<gene>
    <name evidence="2" type="ORF">LCGC14_1936230</name>
</gene>
<feature type="transmembrane region" description="Helical" evidence="1">
    <location>
        <begin position="33"/>
        <end position="54"/>
    </location>
</feature>
<organism evidence="2">
    <name type="scientific">marine sediment metagenome</name>
    <dbReference type="NCBI Taxonomy" id="412755"/>
    <lineage>
        <taxon>unclassified sequences</taxon>
        <taxon>metagenomes</taxon>
        <taxon>ecological metagenomes</taxon>
    </lineage>
</organism>
<protein>
    <submittedName>
        <fullName evidence="2">Uncharacterized protein</fullName>
    </submittedName>
</protein>
<evidence type="ECO:0000313" key="2">
    <source>
        <dbReference type="EMBL" id="KKL87288.1"/>
    </source>
</evidence>
<dbReference type="AlphaFoldDB" id="A0A0F9FM17"/>
<dbReference type="EMBL" id="LAZR01020874">
    <property type="protein sequence ID" value="KKL87288.1"/>
    <property type="molecule type" value="Genomic_DNA"/>
</dbReference>
<sequence length="56" mass="6157">MWTILLIIVTVLIAIGMLPSVRRKFFNTAFGQESLMIAAVLLVMGGAYLVRLALGY</sequence>
<keyword evidence="1" id="KW-1133">Transmembrane helix</keyword>
<keyword evidence="1" id="KW-0472">Membrane</keyword>
<evidence type="ECO:0000256" key="1">
    <source>
        <dbReference type="SAM" id="Phobius"/>
    </source>
</evidence>